<feature type="domain" description="BRCT" evidence="3">
    <location>
        <begin position="411"/>
        <end position="497"/>
    </location>
</feature>
<dbReference type="InterPro" id="IPR029044">
    <property type="entry name" value="Nucleotide-diphossugar_trans"/>
</dbReference>
<gene>
    <name evidence="4" type="ORF">A3770_02p10440</name>
</gene>
<feature type="region of interest" description="Disordered" evidence="1">
    <location>
        <begin position="304"/>
        <end position="331"/>
    </location>
</feature>
<evidence type="ECO:0000313" key="5">
    <source>
        <dbReference type="Proteomes" id="UP000316726"/>
    </source>
</evidence>
<organism evidence="4 5">
    <name type="scientific">Chloropicon primus</name>
    <dbReference type="NCBI Taxonomy" id="1764295"/>
    <lineage>
        <taxon>Eukaryota</taxon>
        <taxon>Viridiplantae</taxon>
        <taxon>Chlorophyta</taxon>
        <taxon>Chloropicophyceae</taxon>
        <taxon>Chloropicales</taxon>
        <taxon>Chloropicaceae</taxon>
        <taxon>Chloropicon</taxon>
    </lineage>
</organism>
<evidence type="ECO:0000256" key="1">
    <source>
        <dbReference type="SAM" id="MobiDB-lite"/>
    </source>
</evidence>
<proteinExistence type="predicted"/>
<dbReference type="Gene3D" id="3.90.550.10">
    <property type="entry name" value="Spore Coat Polysaccharide Biosynthesis Protein SpsA, Chain A"/>
    <property type="match status" value="1"/>
</dbReference>
<dbReference type="PANTHER" id="PTHR22916">
    <property type="entry name" value="GLYCOSYLTRANSFERASE"/>
    <property type="match status" value="1"/>
</dbReference>
<reference evidence="4 5" key="1">
    <citation type="submission" date="2018-07" db="EMBL/GenBank/DDBJ databases">
        <title>The complete nuclear genome of the prasinophyte Chloropicon primus (CCMP1205).</title>
        <authorList>
            <person name="Pombert J.-F."/>
            <person name="Otis C."/>
            <person name="Turmel M."/>
            <person name="Lemieux C."/>
        </authorList>
    </citation>
    <scope>NUCLEOTIDE SEQUENCE [LARGE SCALE GENOMIC DNA]</scope>
    <source>
        <strain evidence="4 5">CCMP1205</strain>
    </source>
</reference>
<dbReference type="InterPro" id="IPR001173">
    <property type="entry name" value="Glyco_trans_2-like"/>
</dbReference>
<dbReference type="PANTHER" id="PTHR22916:SF3">
    <property type="entry name" value="UDP-GLCNAC:BETAGAL BETA-1,3-N-ACETYLGLUCOSAMINYLTRANSFERASE-LIKE PROTEIN 1"/>
    <property type="match status" value="1"/>
</dbReference>
<dbReference type="InterPro" id="IPR001357">
    <property type="entry name" value="BRCT_dom"/>
</dbReference>
<evidence type="ECO:0000256" key="2">
    <source>
        <dbReference type="SAM" id="SignalP"/>
    </source>
</evidence>
<dbReference type="OrthoDB" id="17040at2759"/>
<dbReference type="EMBL" id="CP031035">
    <property type="protein sequence ID" value="QDZ18526.1"/>
    <property type="molecule type" value="Genomic_DNA"/>
</dbReference>
<dbReference type="Proteomes" id="UP000316726">
    <property type="component" value="Chromosome 2"/>
</dbReference>
<evidence type="ECO:0000313" key="4">
    <source>
        <dbReference type="EMBL" id="QDZ18526.1"/>
    </source>
</evidence>
<sequence>MRRWKPTTVLIVAVALVVAGLAWGVADGSEVPLQVEERCPGACGGRGRGICTKTGCSCLAGHGGLSCQDEGERAEAVASRGEEGLGTRFGRARTVCVASSQVPHASLSEEVAFAIPGFPVASDLAARGYLVTLVFLALNGGPDRRLVEGWTQQLASDNNIELKVLSKTQHYYMPSTASQSFSLYAFLRDRVREHGLKPFDLVMVHDGHGLGYYLGLAKGQDERRSGLEGTKVHVNLVAPHLWLVTEGAEFGVTSVDDIEIDFMEKEAVRLADHVSVQHGSILAWCEERKWKFPGNTGVGAFWPQHHRPGAGGGTEGEAKEASGSGVPSMWQSVDLGRKRERDATRPSRQGSHLVVVVQGPGGGRQGAMVSSGGNKRSSTNFQVSEEFKYEMMERDLDTLEDLAWKLATDEAAAGLLKGVTVLLAGIEDRSLPLQMKRRIAQVGSELEAAIPGLSFSMRACRYSEALQFLEQEGSGEDFKFFAALAEHHRDLLTFDWLHKLASQGWETVFLSNSSATQEILASSVGHRAADTALAESVDGVISQFVRSSREPREREGPRAPGASGFLSNRVMLQALSFHNPALPAKMQSVLAEQTCMSILKTLVGGHPGARRGSSPGREEFLHATALPFVSVVITHYNRPDFLEQAVKSVTYQSYPEELLELIVIDDGSPDAGIREKLVSLSSRYLFQFRGWSVKFEPNRYLGGARNAGAGYAKGKYILFMDDDNYAKSYEVEHFVRAMEGTHADVMTSGLDFITGKYEPPSESCSLSRHKGKHLSGPSLKSRKCIHRESKMSHPFEEPAGNRTSSPVAGRASPSFVFLGASSNVGLFKNCYGDANSFFRSESFRDLGGYTTDRHVGYEDWEFYSKAALGGFNLQTVPRAMYFYRFTSGSMQKTTSYRQSRKRALRAYTG</sequence>
<evidence type="ECO:0000259" key="3">
    <source>
        <dbReference type="PROSITE" id="PS50172"/>
    </source>
</evidence>
<dbReference type="CDD" id="cd00761">
    <property type="entry name" value="Glyco_tranf_GTA_type"/>
    <property type="match status" value="1"/>
</dbReference>
<keyword evidence="4" id="KW-0808">Transferase</keyword>
<keyword evidence="2" id="KW-0732">Signal</keyword>
<name>A0A5B8MD94_9CHLO</name>
<dbReference type="PROSITE" id="PS50172">
    <property type="entry name" value="BRCT"/>
    <property type="match status" value="1"/>
</dbReference>
<feature type="signal peptide" evidence="2">
    <location>
        <begin position="1"/>
        <end position="28"/>
    </location>
</feature>
<keyword evidence="5" id="KW-1185">Reference proteome</keyword>
<accession>A0A5B8MD94</accession>
<dbReference type="GO" id="GO:0016758">
    <property type="term" value="F:hexosyltransferase activity"/>
    <property type="evidence" value="ECO:0007669"/>
    <property type="project" value="UniProtKB-ARBA"/>
</dbReference>
<dbReference type="Pfam" id="PF00535">
    <property type="entry name" value="Glycos_transf_2"/>
    <property type="match status" value="1"/>
</dbReference>
<dbReference type="SUPFAM" id="SSF53448">
    <property type="entry name" value="Nucleotide-diphospho-sugar transferases"/>
    <property type="match status" value="1"/>
</dbReference>
<protein>
    <submittedName>
        <fullName evidence="4">Putative glycosyltransferase</fullName>
    </submittedName>
</protein>
<dbReference type="AlphaFoldDB" id="A0A5B8MD94"/>
<feature type="chain" id="PRO_5022826167" evidence="2">
    <location>
        <begin position="29"/>
        <end position="909"/>
    </location>
</feature>